<dbReference type="GeneID" id="65917391"/>
<reference evidence="6 7" key="1">
    <citation type="journal article" date="2015" name="Genome Announc.">
        <title>Expanding the biotechnology potential of lactobacilli through comparative genomics of 213 strains and associated genera.</title>
        <authorList>
            <person name="Sun Z."/>
            <person name="Harris H.M."/>
            <person name="McCann A."/>
            <person name="Guo C."/>
            <person name="Argimon S."/>
            <person name="Zhang W."/>
            <person name="Yang X."/>
            <person name="Jeffery I.B."/>
            <person name="Cooney J.C."/>
            <person name="Kagawa T.F."/>
            <person name="Liu W."/>
            <person name="Song Y."/>
            <person name="Salvetti E."/>
            <person name="Wrobel A."/>
            <person name="Rasinkangas P."/>
            <person name="Parkhill J."/>
            <person name="Rea M.C."/>
            <person name="O'Sullivan O."/>
            <person name="Ritari J."/>
            <person name="Douillard F.P."/>
            <person name="Paul Ross R."/>
            <person name="Yang R."/>
            <person name="Briner A.E."/>
            <person name="Felis G.E."/>
            <person name="de Vos W.M."/>
            <person name="Barrangou R."/>
            <person name="Klaenhammer T.R."/>
            <person name="Caufield P.W."/>
            <person name="Cui Y."/>
            <person name="Zhang H."/>
            <person name="O'Toole P.W."/>
        </authorList>
    </citation>
    <scope>NUCLEOTIDE SEQUENCE [LARGE SCALE GENOMIC DNA]</scope>
    <source>
        <strain evidence="6 7">DSM 20001</strain>
    </source>
</reference>
<dbReference type="GO" id="GO:0030026">
    <property type="term" value="P:intracellular manganese ion homeostasis"/>
    <property type="evidence" value="ECO:0007669"/>
    <property type="project" value="InterPro"/>
</dbReference>
<keyword evidence="3 5" id="KW-1133">Transmembrane helix</keyword>
<dbReference type="GO" id="GO:0005384">
    <property type="term" value="F:manganese ion transmembrane transporter activity"/>
    <property type="evidence" value="ECO:0007669"/>
    <property type="project" value="InterPro"/>
</dbReference>
<dbReference type="EMBL" id="AZCN01000007">
    <property type="protein sequence ID" value="KRK18873.1"/>
    <property type="molecule type" value="Genomic_DNA"/>
</dbReference>
<evidence type="ECO:0000256" key="3">
    <source>
        <dbReference type="ARBA" id="ARBA00022989"/>
    </source>
</evidence>
<keyword evidence="4 5" id="KW-0472">Membrane</keyword>
<dbReference type="InterPro" id="IPR008217">
    <property type="entry name" value="Ccc1_fam"/>
</dbReference>
<evidence type="ECO:0000256" key="5">
    <source>
        <dbReference type="SAM" id="Phobius"/>
    </source>
</evidence>
<evidence type="ECO:0000256" key="4">
    <source>
        <dbReference type="ARBA" id="ARBA00023136"/>
    </source>
</evidence>
<accession>A0A0R1FAX1</accession>
<dbReference type="PANTHER" id="PTHR31851">
    <property type="entry name" value="FE(2+)/MN(2+) TRANSPORTER PCL1"/>
    <property type="match status" value="1"/>
</dbReference>
<feature type="transmembrane region" description="Helical" evidence="5">
    <location>
        <begin position="155"/>
        <end position="177"/>
    </location>
</feature>
<keyword evidence="2 5" id="KW-0812">Transmembrane</keyword>
<dbReference type="AlphaFoldDB" id="A0A0R1FAX1"/>
<dbReference type="eggNOG" id="COG1814">
    <property type="taxonomic scope" value="Bacteria"/>
</dbReference>
<dbReference type="GO" id="GO:0012505">
    <property type="term" value="C:endomembrane system"/>
    <property type="evidence" value="ECO:0007669"/>
    <property type="project" value="UniProtKB-SubCell"/>
</dbReference>
<name>A0A0R1FAX1_9LACO</name>
<sequence>MIDLHLHRTQTKPSLRLSEWLNVLRAGVLGMNDGIISTAGIVLGVAGAQQSSFALFIAGISGMLAGAFSMGGGEFVSVSQQRDMQKTAAQKQQQAIAEHYPQELAELTQVYVDKGISVELAHQVAAELMVKDGLGATCREKYNIELGNYFNPWHAAVSSFCSFFVGAILPLLTITLVPARWKVQVTFVAVACALLLTGYVSATLGQTRRRKAVWRNLVVGLLTMIVTYAVGHLFAI</sequence>
<comment type="subcellular location">
    <subcellularLocation>
        <location evidence="1">Endomembrane system</location>
        <topology evidence="1">Multi-pass membrane protein</topology>
    </subcellularLocation>
</comment>
<comment type="caution">
    <text evidence="6">The sequence shown here is derived from an EMBL/GenBank/DDBJ whole genome shotgun (WGS) entry which is preliminary data.</text>
</comment>
<dbReference type="PATRIC" id="fig|913848.6.peg.2250"/>
<dbReference type="CDD" id="cd02432">
    <property type="entry name" value="Nodulin-21_like_1"/>
    <property type="match status" value="1"/>
</dbReference>
<feature type="transmembrane region" description="Helical" evidence="5">
    <location>
        <begin position="53"/>
        <end position="76"/>
    </location>
</feature>
<evidence type="ECO:0008006" key="8">
    <source>
        <dbReference type="Google" id="ProtNLM"/>
    </source>
</evidence>
<proteinExistence type="predicted"/>
<feature type="transmembrane region" description="Helical" evidence="5">
    <location>
        <begin position="183"/>
        <end position="205"/>
    </location>
</feature>
<evidence type="ECO:0000256" key="2">
    <source>
        <dbReference type="ARBA" id="ARBA00022692"/>
    </source>
</evidence>
<organism evidence="6 7">
    <name type="scientific">Loigolactobacillus coryniformis subsp. coryniformis KCTC 3167 = DSM 20001</name>
    <dbReference type="NCBI Taxonomy" id="913848"/>
    <lineage>
        <taxon>Bacteria</taxon>
        <taxon>Bacillati</taxon>
        <taxon>Bacillota</taxon>
        <taxon>Bacilli</taxon>
        <taxon>Lactobacillales</taxon>
        <taxon>Lactobacillaceae</taxon>
        <taxon>Loigolactobacillus</taxon>
    </lineage>
</organism>
<feature type="transmembrane region" description="Helical" evidence="5">
    <location>
        <begin position="21"/>
        <end position="47"/>
    </location>
</feature>
<protein>
    <recommendedName>
        <fullName evidence="8">VIT family protein</fullName>
    </recommendedName>
</protein>
<dbReference type="Proteomes" id="UP000051181">
    <property type="component" value="Unassembled WGS sequence"/>
</dbReference>
<feature type="transmembrane region" description="Helical" evidence="5">
    <location>
        <begin position="217"/>
        <end position="235"/>
    </location>
</feature>
<dbReference type="Pfam" id="PF01988">
    <property type="entry name" value="VIT1"/>
    <property type="match status" value="1"/>
</dbReference>
<evidence type="ECO:0000256" key="1">
    <source>
        <dbReference type="ARBA" id="ARBA00004127"/>
    </source>
</evidence>
<evidence type="ECO:0000313" key="6">
    <source>
        <dbReference type="EMBL" id="KRK18873.1"/>
    </source>
</evidence>
<gene>
    <name evidence="6" type="ORF">FD22_GL002203</name>
</gene>
<evidence type="ECO:0000313" key="7">
    <source>
        <dbReference type="Proteomes" id="UP000051181"/>
    </source>
</evidence>
<dbReference type="RefSeq" id="WP_003680063.1">
    <property type="nucleotide sequence ID" value="NZ_AZCN01000007.1"/>
</dbReference>